<name>I4BAY4_TURPD</name>
<dbReference type="FunFam" id="3.40.1010.10:FF:000001">
    <property type="entry name" value="Siroheme synthase"/>
    <property type="match status" value="1"/>
</dbReference>
<dbReference type="SUPFAM" id="SSF53790">
    <property type="entry name" value="Tetrapyrrole methylase"/>
    <property type="match status" value="1"/>
</dbReference>
<evidence type="ECO:0000256" key="2">
    <source>
        <dbReference type="ARBA" id="ARBA00012162"/>
    </source>
</evidence>
<dbReference type="OrthoDB" id="9815856at2"/>
<comment type="similarity">
    <text evidence="1">Belongs to the precorrin methyltransferase family.</text>
</comment>
<dbReference type="PANTHER" id="PTHR45790:SF3">
    <property type="entry name" value="S-ADENOSYL-L-METHIONINE-DEPENDENT UROPORPHYRINOGEN III METHYLTRANSFERASE, CHLOROPLASTIC"/>
    <property type="match status" value="1"/>
</dbReference>
<dbReference type="CDD" id="cd11642">
    <property type="entry name" value="SUMT"/>
    <property type="match status" value="1"/>
</dbReference>
<evidence type="ECO:0000313" key="9">
    <source>
        <dbReference type="EMBL" id="AFM14441.1"/>
    </source>
</evidence>
<dbReference type="Gene3D" id="3.40.1010.10">
    <property type="entry name" value="Cobalt-precorrin-4 Transmethylase, Domain 1"/>
    <property type="match status" value="1"/>
</dbReference>
<evidence type="ECO:0000256" key="3">
    <source>
        <dbReference type="ARBA" id="ARBA00022603"/>
    </source>
</evidence>
<dbReference type="Gene3D" id="3.30.950.10">
    <property type="entry name" value="Methyltransferase, Cobalt-precorrin-4 Transmethylase, Domain 2"/>
    <property type="match status" value="1"/>
</dbReference>
<keyword evidence="3 9" id="KW-0489">Methyltransferase</keyword>
<reference evidence="9 10" key="1">
    <citation type="submission" date="2012-06" db="EMBL/GenBank/DDBJ databases">
        <title>The complete chromosome of genome of Turneriella parva DSM 21527.</title>
        <authorList>
            <consortium name="US DOE Joint Genome Institute (JGI-PGF)"/>
            <person name="Lucas S."/>
            <person name="Han J."/>
            <person name="Lapidus A."/>
            <person name="Bruce D."/>
            <person name="Goodwin L."/>
            <person name="Pitluck S."/>
            <person name="Peters L."/>
            <person name="Kyrpides N."/>
            <person name="Mavromatis K."/>
            <person name="Ivanova N."/>
            <person name="Mikhailova N."/>
            <person name="Chertkov O."/>
            <person name="Detter J.C."/>
            <person name="Tapia R."/>
            <person name="Han C."/>
            <person name="Land M."/>
            <person name="Hauser L."/>
            <person name="Markowitz V."/>
            <person name="Cheng J.-F."/>
            <person name="Hugenholtz P."/>
            <person name="Woyke T."/>
            <person name="Wu D."/>
            <person name="Gronow S."/>
            <person name="Wellnitz S."/>
            <person name="Brambilla E."/>
            <person name="Klenk H.-P."/>
            <person name="Eisen J.A."/>
        </authorList>
    </citation>
    <scope>NUCLEOTIDE SEQUENCE [LARGE SCALE GENOMIC DNA]</scope>
    <source>
        <strain evidence="10">ATCC BAA-1111 / DSM 21527 / NCTC 11395 / H</strain>
    </source>
</reference>
<dbReference type="InterPro" id="IPR006366">
    <property type="entry name" value="CobA/CysG_C"/>
</dbReference>
<keyword evidence="4 9" id="KW-0808">Transferase</keyword>
<evidence type="ECO:0000256" key="4">
    <source>
        <dbReference type="ARBA" id="ARBA00022679"/>
    </source>
</evidence>
<organism evidence="9 10">
    <name type="scientific">Turneriella parva (strain ATCC BAA-1111 / DSM 21527 / NCTC 11395 / H)</name>
    <name type="common">Leptospira parva</name>
    <dbReference type="NCBI Taxonomy" id="869212"/>
    <lineage>
        <taxon>Bacteria</taxon>
        <taxon>Pseudomonadati</taxon>
        <taxon>Spirochaetota</taxon>
        <taxon>Spirochaetia</taxon>
        <taxon>Leptospirales</taxon>
        <taxon>Leptospiraceae</taxon>
        <taxon>Turneriella</taxon>
    </lineage>
</organism>
<dbReference type="GO" id="GO:0032259">
    <property type="term" value="P:methylation"/>
    <property type="evidence" value="ECO:0007669"/>
    <property type="project" value="UniProtKB-KW"/>
</dbReference>
<dbReference type="GO" id="GO:0004851">
    <property type="term" value="F:uroporphyrin-III C-methyltransferase activity"/>
    <property type="evidence" value="ECO:0007669"/>
    <property type="project" value="UniProtKB-EC"/>
</dbReference>
<dbReference type="STRING" id="869212.Turpa_3807"/>
<feature type="domain" description="Tetrapyrrole methylase" evidence="8">
    <location>
        <begin position="7"/>
        <end position="213"/>
    </location>
</feature>
<evidence type="ECO:0000313" key="10">
    <source>
        <dbReference type="Proteomes" id="UP000006048"/>
    </source>
</evidence>
<dbReference type="HOGENOM" id="CLU_011276_7_0_12"/>
<accession>I4BAY4</accession>
<dbReference type="Pfam" id="PF00590">
    <property type="entry name" value="TP_methylase"/>
    <property type="match status" value="1"/>
</dbReference>
<evidence type="ECO:0000256" key="6">
    <source>
        <dbReference type="ARBA" id="ARBA00023244"/>
    </source>
</evidence>
<evidence type="ECO:0000256" key="1">
    <source>
        <dbReference type="ARBA" id="ARBA00005879"/>
    </source>
</evidence>
<gene>
    <name evidence="9" type="ordered locus">Turpa_3807</name>
</gene>
<evidence type="ECO:0000259" key="8">
    <source>
        <dbReference type="Pfam" id="PF00590"/>
    </source>
</evidence>
<keyword evidence="5" id="KW-0949">S-adenosyl-L-methionine</keyword>
<dbReference type="NCBIfam" id="NF004790">
    <property type="entry name" value="PRK06136.1"/>
    <property type="match status" value="1"/>
</dbReference>
<dbReference type="InterPro" id="IPR014776">
    <property type="entry name" value="4pyrrole_Mease_sub2"/>
</dbReference>
<dbReference type="RefSeq" id="WP_014804918.1">
    <property type="nucleotide sequence ID" value="NC_018020.1"/>
</dbReference>
<protein>
    <recommendedName>
        <fullName evidence="2">uroporphyrinogen-III C-methyltransferase</fullName>
        <ecNumber evidence="2">2.1.1.107</ecNumber>
    </recommendedName>
</protein>
<sequence length="256" mass="26572">MKTGAGKVTIAGAGPGQLDHLTIAALRAIHEADVILYDALIEDSIIAEFPLKAESIFVGKRCGNHAYTQTMIIAAMITHAMQGKHVVRLKGGDPAIFAHLTSELEALRALQIEVTVLPGVTAMLSAAAALKAPLTSRKTNRHIWVTDGHSPDLAKHASAMAEFPGTLVFYMGAERANEIAKLLSSAGLSAGTTAALVENAGKADAVIAFDTIAAFERGECARKTSGPGLFIVGSAIAGEAEKDTFATAQDAATAQL</sequence>
<dbReference type="GO" id="GO:0019354">
    <property type="term" value="P:siroheme biosynthetic process"/>
    <property type="evidence" value="ECO:0007669"/>
    <property type="project" value="InterPro"/>
</dbReference>
<dbReference type="EMBL" id="CP002959">
    <property type="protein sequence ID" value="AFM14441.1"/>
    <property type="molecule type" value="Genomic_DNA"/>
</dbReference>
<dbReference type="InterPro" id="IPR000878">
    <property type="entry name" value="4pyrrol_Mease"/>
</dbReference>
<dbReference type="InterPro" id="IPR014777">
    <property type="entry name" value="4pyrrole_Mease_sub1"/>
</dbReference>
<dbReference type="InterPro" id="IPR035996">
    <property type="entry name" value="4pyrrol_Methylase_sf"/>
</dbReference>
<dbReference type="NCBIfam" id="TIGR01469">
    <property type="entry name" value="cobA_cysG_Cterm"/>
    <property type="match status" value="1"/>
</dbReference>
<evidence type="ECO:0000256" key="5">
    <source>
        <dbReference type="ARBA" id="ARBA00022691"/>
    </source>
</evidence>
<dbReference type="EC" id="2.1.1.107" evidence="2"/>
<keyword evidence="6" id="KW-0627">Porphyrin biosynthesis</keyword>
<dbReference type="PANTHER" id="PTHR45790">
    <property type="entry name" value="SIROHEME SYNTHASE-RELATED"/>
    <property type="match status" value="1"/>
</dbReference>
<evidence type="ECO:0000256" key="7">
    <source>
        <dbReference type="ARBA" id="ARBA00025705"/>
    </source>
</evidence>
<dbReference type="AlphaFoldDB" id="I4BAY4"/>
<keyword evidence="10" id="KW-1185">Reference proteome</keyword>
<proteinExistence type="inferred from homology"/>
<dbReference type="InterPro" id="IPR050161">
    <property type="entry name" value="Siro_Cobalamin_biosynth"/>
</dbReference>
<comment type="pathway">
    <text evidence="7">Porphyrin-containing compound metabolism; siroheme biosynthesis; precorrin-2 from uroporphyrinogen III: step 1/1.</text>
</comment>
<dbReference type="KEGG" id="tpx:Turpa_3807"/>
<dbReference type="Proteomes" id="UP000006048">
    <property type="component" value="Chromosome"/>
</dbReference>